<dbReference type="SMART" id="SM00710">
    <property type="entry name" value="PbH1"/>
    <property type="match status" value="8"/>
</dbReference>
<dbReference type="InterPro" id="IPR011050">
    <property type="entry name" value="Pectin_lyase_fold/virulence"/>
</dbReference>
<evidence type="ECO:0000313" key="4">
    <source>
        <dbReference type="Proteomes" id="UP000198131"/>
    </source>
</evidence>
<evidence type="ECO:0000313" key="3">
    <source>
        <dbReference type="EMBL" id="SNC67805.1"/>
    </source>
</evidence>
<dbReference type="OrthoDB" id="863479at2"/>
<feature type="signal peptide" evidence="1">
    <location>
        <begin position="1"/>
        <end position="21"/>
    </location>
</feature>
<feature type="domain" description="Right handed beta helix" evidence="2">
    <location>
        <begin position="122"/>
        <end position="266"/>
    </location>
</feature>
<dbReference type="SUPFAM" id="SSF51126">
    <property type="entry name" value="Pectin lyase-like"/>
    <property type="match status" value="2"/>
</dbReference>
<dbReference type="InterPro" id="IPR006626">
    <property type="entry name" value="PbH1"/>
</dbReference>
<name>A0A212TP90_9BACT</name>
<dbReference type="NCBIfam" id="TIGR04183">
    <property type="entry name" value="Por_Secre_tail"/>
    <property type="match status" value="1"/>
</dbReference>
<dbReference type="Gene3D" id="2.160.20.10">
    <property type="entry name" value="Single-stranded right-handed beta-helix, Pectin lyase-like"/>
    <property type="match status" value="1"/>
</dbReference>
<reference evidence="4" key="1">
    <citation type="submission" date="2017-06" db="EMBL/GenBank/DDBJ databases">
        <authorList>
            <person name="Varghese N."/>
            <person name="Submissions S."/>
        </authorList>
    </citation>
    <scope>NUCLEOTIDE SEQUENCE [LARGE SCALE GENOMIC DNA]</scope>
    <source>
        <strain evidence="4">DSM 11116</strain>
    </source>
</reference>
<dbReference type="RefSeq" id="WP_088843321.1">
    <property type="nucleotide sequence ID" value="NZ_FYEW01000001.1"/>
</dbReference>
<evidence type="ECO:0000256" key="1">
    <source>
        <dbReference type="SAM" id="SignalP"/>
    </source>
</evidence>
<dbReference type="EMBL" id="FYEW01000001">
    <property type="protein sequence ID" value="SNC67805.1"/>
    <property type="molecule type" value="Genomic_DNA"/>
</dbReference>
<dbReference type="Proteomes" id="UP000198131">
    <property type="component" value="Unassembled WGS sequence"/>
</dbReference>
<organism evidence="3 4">
    <name type="scientific">Hymenobacter gelipurpurascens</name>
    <dbReference type="NCBI Taxonomy" id="89968"/>
    <lineage>
        <taxon>Bacteria</taxon>
        <taxon>Pseudomonadati</taxon>
        <taxon>Bacteroidota</taxon>
        <taxon>Cytophagia</taxon>
        <taxon>Cytophagales</taxon>
        <taxon>Hymenobacteraceae</taxon>
        <taxon>Hymenobacter</taxon>
    </lineage>
</organism>
<protein>
    <submittedName>
        <fullName evidence="3">Por secretion system C-terminal sorting domain-containing protein</fullName>
    </submittedName>
</protein>
<feature type="chain" id="PRO_5012126177" evidence="1">
    <location>
        <begin position="22"/>
        <end position="973"/>
    </location>
</feature>
<accession>A0A212TP90</accession>
<gene>
    <name evidence="3" type="ORF">SAMN06265337_2078</name>
</gene>
<evidence type="ECO:0000259" key="2">
    <source>
        <dbReference type="Pfam" id="PF13229"/>
    </source>
</evidence>
<dbReference type="InterPro" id="IPR039448">
    <property type="entry name" value="Beta_helix"/>
</dbReference>
<dbReference type="AlphaFoldDB" id="A0A212TP90"/>
<sequence>MKQPYFLVAAGLLLPCTYSVAAPALYVNNLSLTGDIYTTAIGSDVTGTGSSSAPFATVAAALRAADATTTTIYIDAGTYSERVVLDKNISLQGAGRAIDNPGAATIFNGGLAASSAQTQETGIYIATPGSGSVFVKISKLTVRNYDYGIQTYGSSPLTNFVLEDVEAVSNRQHGIFWNALAGTSNITFRRVRAAQNALPPNTNTNGAGRGLFVVNGHKQNILVEDSQFEQNRRGGLDINDGSVSGLVIRNNRFTLNAGAALAILGAAGQRGAGGTYTTIAALIENNLIRDNPSNGMELKACTGSGLGAGPGSFVVRGNYIARGLGQPQNIGEDNAGIAFLNRDRGIINAGGGLNGDLTTGGAFIQSNTVRGYLADAFSSFFGRNGFGVVLEGSNNKVFNNVIARCQYGVQVQDIAAAPLLNSPLFDIDRNTPLVSVNDSIRQNRLDTCTTALRGINLSNVVEAGLNWLGNSTFLAVRGTSGSAGAVVTLGAPGGFPAQSAFEPTGFITYSPFLNSRTDASAAAGFQGDLSFLNVDRFCPTPGPVACLQKGVDFVTENGTVYMSAEVYNQSVVITKNLTLTNTGAPTTIQNVTLNSLGKVLTLGSPVSITGALTLNSGLISSTATNLLTLTNTATSSAGNANSFVSGPMQKNGNSAFVFPLGKGSTWARLGISAPATAATSFLAEYFAASYPSAALAGALTSVSRVEYWNLARTAGTDNVTVRLFWEDGTRSGITFSPKLQVARFDGTAWNTEGNGGLDGSAPAGSVASAAAVSQFSPFTFASLPPLPVELVRFQAAAAPNGVVDLRWATASERDNKGFGLERSLDGQLWQQLAFVPGQGSTLLRQEYRYADRPGTFGRPLYYRLRQQDMGGRSTYSSVATVVLAASDVAGTLTLHPNPASPTDQVTLGLSRPLGSAARLLLLDLTGRLVMSQPVPANATETTLTLPDELAAGTYLVQLTGTKQFSKPTRLVRK</sequence>
<dbReference type="Pfam" id="PF13229">
    <property type="entry name" value="Beta_helix"/>
    <property type="match status" value="1"/>
</dbReference>
<dbReference type="InterPro" id="IPR012334">
    <property type="entry name" value="Pectin_lyas_fold"/>
</dbReference>
<proteinExistence type="predicted"/>
<dbReference type="InterPro" id="IPR026444">
    <property type="entry name" value="Secre_tail"/>
</dbReference>
<keyword evidence="1" id="KW-0732">Signal</keyword>
<keyword evidence="4" id="KW-1185">Reference proteome</keyword>